<organism evidence="2 3">
    <name type="scientific">Shackletoniella antarctica</name>
    <dbReference type="NCBI Taxonomy" id="268115"/>
    <lineage>
        <taxon>Bacteria</taxon>
        <taxon>Bacillati</taxon>
        <taxon>Cyanobacteriota</taxon>
        <taxon>Cyanophyceae</taxon>
        <taxon>Oculatellales</taxon>
        <taxon>Oculatellaceae</taxon>
        <taxon>Shackletoniella</taxon>
    </lineage>
</organism>
<dbReference type="AlphaFoldDB" id="A0A2W4WMQ7"/>
<evidence type="ECO:0000313" key="2">
    <source>
        <dbReference type="EMBL" id="PZO45820.1"/>
    </source>
</evidence>
<accession>A0A2W4WMQ7</accession>
<proteinExistence type="predicted"/>
<gene>
    <name evidence="2" type="ORF">DCF17_00280</name>
</gene>
<evidence type="ECO:0008006" key="4">
    <source>
        <dbReference type="Google" id="ProtNLM"/>
    </source>
</evidence>
<reference evidence="2 3" key="2">
    <citation type="submission" date="2018-06" db="EMBL/GenBank/DDBJ databases">
        <title>Metagenomic assembly of (sub)arctic Cyanobacteria and their associated microbiome from non-axenic cultures.</title>
        <authorList>
            <person name="Baurain D."/>
        </authorList>
    </citation>
    <scope>NUCLEOTIDE SEQUENCE [LARGE SCALE GENOMIC DNA]</scope>
    <source>
        <strain evidence="2">ULC041bin1</strain>
    </source>
</reference>
<evidence type="ECO:0000313" key="3">
    <source>
        <dbReference type="Proteomes" id="UP000249081"/>
    </source>
</evidence>
<feature type="coiled-coil region" evidence="1">
    <location>
        <begin position="173"/>
        <end position="203"/>
    </location>
</feature>
<dbReference type="Proteomes" id="UP000249081">
    <property type="component" value="Unassembled WGS sequence"/>
</dbReference>
<evidence type="ECO:0000256" key="1">
    <source>
        <dbReference type="SAM" id="Coils"/>
    </source>
</evidence>
<reference evidence="3" key="1">
    <citation type="submission" date="2018-04" db="EMBL/GenBank/DDBJ databases">
        <authorList>
            <person name="Cornet L."/>
        </authorList>
    </citation>
    <scope>NUCLEOTIDE SEQUENCE [LARGE SCALE GENOMIC DNA]</scope>
</reference>
<dbReference type="EMBL" id="QBMN01000001">
    <property type="protein sequence ID" value="PZO45820.1"/>
    <property type="molecule type" value="Genomic_DNA"/>
</dbReference>
<protein>
    <recommendedName>
        <fullName evidence="4">TolC family protein</fullName>
    </recommendedName>
</protein>
<comment type="caution">
    <text evidence="2">The sequence shown here is derived from an EMBL/GenBank/DDBJ whole genome shotgun (WGS) entry which is preliminary data.</text>
</comment>
<name>A0A2W4WMQ7_9CYAN</name>
<sequence length="287" mass="32851">MEEEEPVDVEDPSLPLVSHPDDFYQLDDNPLNPVGDSLDLLIQTQINQDLWAAMMGDLPCLEPTTECISQLQAMAVENNLTLSIIQERIDGIDQRIEEARSRNQTAVWMDTVEPLMSRYLTYETVLVNGQQQQRGFFDRLLSAFSSPLNAINEALSLIGIPLIRGVTQTNARAQQTAIAISDLQVKVAQIEQEKRKIAETLREQVALEILEFDATRREFQISQEISRRAVVQHRLLEIDYRFSPRIDSVTYLSHLSQLDRQKADTYRAWARLRTRLARIQMLTLGSE</sequence>
<keyword evidence="1" id="KW-0175">Coiled coil</keyword>